<keyword evidence="1" id="KW-0472">Membrane</keyword>
<feature type="transmembrane region" description="Helical" evidence="1">
    <location>
        <begin position="47"/>
        <end position="69"/>
    </location>
</feature>
<feature type="transmembrane region" description="Helical" evidence="1">
    <location>
        <begin position="20"/>
        <end position="41"/>
    </location>
</feature>
<dbReference type="EMBL" id="CAKLBY020000028">
    <property type="protein sequence ID" value="CAK7904247.1"/>
    <property type="molecule type" value="Genomic_DNA"/>
</dbReference>
<name>A0AAV1T6P3_9STRA</name>
<dbReference type="AlphaFoldDB" id="A0AAV1T6P3"/>
<organism evidence="3 4">
    <name type="scientific">Peronospora matthiolae</name>
    <dbReference type="NCBI Taxonomy" id="2874970"/>
    <lineage>
        <taxon>Eukaryota</taxon>
        <taxon>Sar</taxon>
        <taxon>Stramenopiles</taxon>
        <taxon>Oomycota</taxon>
        <taxon>Peronosporomycetes</taxon>
        <taxon>Peronosporales</taxon>
        <taxon>Peronosporaceae</taxon>
        <taxon>Peronospora</taxon>
    </lineage>
</organism>
<proteinExistence type="predicted"/>
<sequence>MVDTLAYHIKVVVSQRARVLIFLSLNCVLASAGFIVIVFGVALSLGSLMLCCLGVIMLQGLLYLAPLLARLDVELHNFVETKECKLHGQIPYYGDRGSYLARPSLAVLLYFSTAKLGVGVLSAMVVVIPLSMPIHALTSPIFRAEYFDEGWLNLIAFMAVATALLVAGFVIMPYVARLSCITTRLLCGEIYPSVYIHDYRSASGEKLWDLGMPSYGTKQPMERVRRE</sequence>
<dbReference type="Proteomes" id="UP001162060">
    <property type="component" value="Unassembled WGS sequence"/>
</dbReference>
<evidence type="ECO:0000259" key="2">
    <source>
        <dbReference type="Pfam" id="PF13796"/>
    </source>
</evidence>
<evidence type="ECO:0000313" key="3">
    <source>
        <dbReference type="EMBL" id="CAK7904247.1"/>
    </source>
</evidence>
<dbReference type="Pfam" id="PF13796">
    <property type="entry name" value="Sensor"/>
    <property type="match status" value="1"/>
</dbReference>
<evidence type="ECO:0000256" key="1">
    <source>
        <dbReference type="SAM" id="Phobius"/>
    </source>
</evidence>
<feature type="domain" description="Putative sensor" evidence="2">
    <location>
        <begin position="22"/>
        <end position="186"/>
    </location>
</feature>
<feature type="transmembrane region" description="Helical" evidence="1">
    <location>
        <begin position="150"/>
        <end position="176"/>
    </location>
</feature>
<evidence type="ECO:0000313" key="4">
    <source>
        <dbReference type="Proteomes" id="UP001162060"/>
    </source>
</evidence>
<gene>
    <name evidence="3" type="ORF">PM001_LOCUS2870</name>
</gene>
<keyword evidence="1" id="KW-0812">Transmembrane</keyword>
<comment type="caution">
    <text evidence="3">The sequence shown here is derived from an EMBL/GenBank/DDBJ whole genome shotgun (WGS) entry which is preliminary data.</text>
</comment>
<accession>A0AAV1T6P3</accession>
<dbReference type="InterPro" id="IPR025828">
    <property type="entry name" value="Put_sensor_dom"/>
</dbReference>
<protein>
    <recommendedName>
        <fullName evidence="2">Putative sensor domain-containing protein</fullName>
    </recommendedName>
</protein>
<feature type="transmembrane region" description="Helical" evidence="1">
    <location>
        <begin position="105"/>
        <end position="130"/>
    </location>
</feature>
<reference evidence="3" key="1">
    <citation type="submission" date="2024-01" db="EMBL/GenBank/DDBJ databases">
        <authorList>
            <person name="Webb A."/>
        </authorList>
    </citation>
    <scope>NUCLEOTIDE SEQUENCE</scope>
    <source>
        <strain evidence="3">Pm1</strain>
    </source>
</reference>
<keyword evidence="1" id="KW-1133">Transmembrane helix</keyword>